<evidence type="ECO:0000256" key="1">
    <source>
        <dbReference type="ARBA" id="ARBA00000142"/>
    </source>
</evidence>
<organism evidence="7">
    <name type="scientific">hydrothermal vent metagenome</name>
    <dbReference type="NCBI Taxonomy" id="652676"/>
    <lineage>
        <taxon>unclassified sequences</taxon>
        <taxon>metagenomes</taxon>
        <taxon>ecological metagenomes</taxon>
    </lineage>
</organism>
<evidence type="ECO:0000313" key="7">
    <source>
        <dbReference type="EMBL" id="VAW33645.1"/>
    </source>
</evidence>
<reference evidence="7" key="1">
    <citation type="submission" date="2018-06" db="EMBL/GenBank/DDBJ databases">
        <authorList>
            <person name="Zhirakovskaya E."/>
        </authorList>
    </citation>
    <scope>NUCLEOTIDE SEQUENCE</scope>
</reference>
<dbReference type="Gene3D" id="3.40.50.150">
    <property type="entry name" value="Vaccinia Virus protein VP39"/>
    <property type="match status" value="1"/>
</dbReference>
<name>A0A3B0URF3_9ZZZZ</name>
<keyword evidence="3 7" id="KW-0489">Methyltransferase</keyword>
<comment type="catalytic activity">
    <reaction evidence="1">
        <text>guanosine(46) in tRNA + S-adenosyl-L-methionine = N(7)-methylguanosine(46) in tRNA + S-adenosyl-L-homocysteine</text>
        <dbReference type="Rhea" id="RHEA:42708"/>
        <dbReference type="Rhea" id="RHEA-COMP:10188"/>
        <dbReference type="Rhea" id="RHEA-COMP:10189"/>
        <dbReference type="ChEBI" id="CHEBI:57856"/>
        <dbReference type="ChEBI" id="CHEBI:59789"/>
        <dbReference type="ChEBI" id="CHEBI:74269"/>
        <dbReference type="ChEBI" id="CHEBI:74480"/>
        <dbReference type="EC" id="2.1.1.33"/>
    </reaction>
</comment>
<dbReference type="NCBIfam" id="TIGR00091">
    <property type="entry name" value="tRNA (guanosine(46)-N7)-methyltransferase TrmB"/>
    <property type="match status" value="1"/>
</dbReference>
<protein>
    <recommendedName>
        <fullName evidence="2">tRNA (guanine(46)-N(7))-methyltransferase</fullName>
        <ecNumber evidence="2">2.1.1.33</ecNumber>
    </recommendedName>
</protein>
<sequence length="234" mass="27486">MLRATQHKIRSFVLRAGKLTNGQKRAMTELLPQFLLDEREKFDKTRVFNNDYPVYLDIGFGNGESLIHIAKMYPAINFIGMEVHAPGIGHLLLNIEKYAITNIRIYQFDGVEILNNCFGANSIDALHIYFPDPWHKKRHHKRRLIQPAFVQSIIPKLKVQGRVHIATDWQQYALYIQQVFAQFPQLQNIEKNNAFTQRPKWRPITKFERRGINLGHDSYDLIYNLLQPKAKYKK</sequence>
<dbReference type="CDD" id="cd02440">
    <property type="entry name" value="AdoMet_MTases"/>
    <property type="match status" value="1"/>
</dbReference>
<dbReference type="PROSITE" id="PS51625">
    <property type="entry name" value="SAM_MT_TRMB"/>
    <property type="match status" value="1"/>
</dbReference>
<evidence type="ECO:0000256" key="4">
    <source>
        <dbReference type="ARBA" id="ARBA00022679"/>
    </source>
</evidence>
<dbReference type="GO" id="GO:0008176">
    <property type="term" value="F:tRNA (guanine(46)-N7)-methyltransferase activity"/>
    <property type="evidence" value="ECO:0007669"/>
    <property type="project" value="UniProtKB-EC"/>
</dbReference>
<dbReference type="PANTHER" id="PTHR23417:SF14">
    <property type="entry name" value="PENTACOTRIPEPTIDE-REPEAT REGION OF PRORP DOMAIN-CONTAINING PROTEIN"/>
    <property type="match status" value="1"/>
</dbReference>
<dbReference type="PANTHER" id="PTHR23417">
    <property type="entry name" value="3-DEOXY-D-MANNO-OCTULOSONIC-ACID TRANSFERASE/TRNA GUANINE-N 7 - -METHYLTRANSFERASE"/>
    <property type="match status" value="1"/>
</dbReference>
<dbReference type="EMBL" id="UOEW01000041">
    <property type="protein sequence ID" value="VAW33645.1"/>
    <property type="molecule type" value="Genomic_DNA"/>
</dbReference>
<dbReference type="EC" id="2.1.1.33" evidence="2"/>
<dbReference type="HAMAP" id="MF_01057">
    <property type="entry name" value="tRNA_methyltr_TrmB"/>
    <property type="match status" value="1"/>
</dbReference>
<evidence type="ECO:0000256" key="2">
    <source>
        <dbReference type="ARBA" id="ARBA00011977"/>
    </source>
</evidence>
<dbReference type="InterPro" id="IPR055361">
    <property type="entry name" value="tRNA_methyltr_TrmB_bact"/>
</dbReference>
<gene>
    <name evidence="7" type="ORF">MNBD_GAMMA01-387</name>
</gene>
<dbReference type="InterPro" id="IPR029063">
    <property type="entry name" value="SAM-dependent_MTases_sf"/>
</dbReference>
<keyword evidence="6" id="KW-0819">tRNA processing</keyword>
<proteinExistence type="inferred from homology"/>
<keyword evidence="4 7" id="KW-0808">Transferase</keyword>
<evidence type="ECO:0000256" key="6">
    <source>
        <dbReference type="ARBA" id="ARBA00022694"/>
    </source>
</evidence>
<evidence type="ECO:0000256" key="3">
    <source>
        <dbReference type="ARBA" id="ARBA00022603"/>
    </source>
</evidence>
<dbReference type="AlphaFoldDB" id="A0A3B0URF3"/>
<evidence type="ECO:0000256" key="5">
    <source>
        <dbReference type="ARBA" id="ARBA00022691"/>
    </source>
</evidence>
<dbReference type="GO" id="GO:0043527">
    <property type="term" value="C:tRNA methyltransferase complex"/>
    <property type="evidence" value="ECO:0007669"/>
    <property type="project" value="TreeGrafter"/>
</dbReference>
<accession>A0A3B0URF3</accession>
<keyword evidence="5" id="KW-0949">S-adenosyl-L-methionine</keyword>
<dbReference type="SUPFAM" id="SSF53335">
    <property type="entry name" value="S-adenosyl-L-methionine-dependent methyltransferases"/>
    <property type="match status" value="1"/>
</dbReference>
<dbReference type="Pfam" id="PF02390">
    <property type="entry name" value="Methyltransf_4"/>
    <property type="match status" value="1"/>
</dbReference>
<dbReference type="InterPro" id="IPR003358">
    <property type="entry name" value="tRNA_(Gua-N-7)_MeTrfase_Trmb"/>
</dbReference>